<dbReference type="STRING" id="1198449.ACAM_1369"/>
<keyword evidence="2" id="KW-1185">Reference proteome</keyword>
<evidence type="ECO:0000313" key="2">
    <source>
        <dbReference type="Proteomes" id="UP000016887"/>
    </source>
</evidence>
<dbReference type="PANTHER" id="PTHR30348">
    <property type="entry name" value="UNCHARACTERIZED PROTEIN YECE"/>
    <property type="match status" value="1"/>
</dbReference>
<dbReference type="PATRIC" id="fig|1198449.6.peg.1384"/>
<dbReference type="InterPro" id="IPR002763">
    <property type="entry name" value="DUF72"/>
</dbReference>
<dbReference type="PANTHER" id="PTHR30348:SF4">
    <property type="entry name" value="DUF72 DOMAIN-CONTAINING PROTEIN"/>
    <property type="match status" value="1"/>
</dbReference>
<sequence>MRVVVGTCGFQRGRRIHYRLLDAVEVQQTFYDPPPKSQLESWRREAPENFEFTVKAWMLVTHGYNLRLWRRLKREVVGDRSAYGGFKLTRENLWAWSVTLESASALKARIIVVQTPATFRASEDNSERVVEFFNNVERGGFTIAWEPRGTWWNNRDLLEETARKAGLIIAGDVLRERLPPRGQEIVYARLHGLGGAEVNYRYKYTDSDLEMLASIICGGGWREAYVMFNNIHSFDDALRFKQRLGGWCGS</sequence>
<dbReference type="AlphaFoldDB" id="U3TFS3"/>
<dbReference type="Proteomes" id="UP000016887">
    <property type="component" value="Chromosome"/>
</dbReference>
<evidence type="ECO:0000313" key="1">
    <source>
        <dbReference type="EMBL" id="BAN90838.1"/>
    </source>
</evidence>
<dbReference type="SUPFAM" id="SSF117396">
    <property type="entry name" value="TM1631-like"/>
    <property type="match status" value="1"/>
</dbReference>
<dbReference type="InterPro" id="IPR036520">
    <property type="entry name" value="UPF0759_sf"/>
</dbReference>
<accession>U3TFS3</accession>
<dbReference type="KEGG" id="acj:ACAM_1369"/>
<dbReference type="EMBL" id="AP012489">
    <property type="protein sequence ID" value="BAN90838.1"/>
    <property type="molecule type" value="Genomic_DNA"/>
</dbReference>
<dbReference type="Pfam" id="PF01904">
    <property type="entry name" value="DUF72"/>
    <property type="match status" value="1"/>
</dbReference>
<gene>
    <name evidence="1" type="ORF">ACAM_1369</name>
</gene>
<dbReference type="Gene3D" id="3.20.20.410">
    <property type="entry name" value="Protein of unknown function UPF0759"/>
    <property type="match status" value="1"/>
</dbReference>
<reference evidence="1 2" key="1">
    <citation type="journal article" date="2013" name="Appl. Environ. Microbiol.">
        <title>Variation of the Virus-Related Elements within Syntenic Genomes of the Hyperthermophilic Archaeon Aeropyrum.</title>
        <authorList>
            <person name="Daifuku T."/>
            <person name="Yoshida T."/>
            <person name="Kitamura T."/>
            <person name="Kawaichi S."/>
            <person name="Inoue T."/>
            <person name="Nomura K."/>
            <person name="Yoshida Y."/>
            <person name="Kuno S."/>
            <person name="Sako Y."/>
        </authorList>
    </citation>
    <scope>NUCLEOTIDE SEQUENCE [LARGE SCALE GENOMIC DNA]</scope>
    <source>
        <strain evidence="1 2">SY1</strain>
    </source>
</reference>
<protein>
    <submittedName>
        <fullName evidence="1">Uncharacterized conserved protein</fullName>
    </submittedName>
</protein>
<name>U3TFS3_9CREN</name>
<organism evidence="1 2">
    <name type="scientific">Aeropyrum camini SY1 = JCM 12091</name>
    <dbReference type="NCBI Taxonomy" id="1198449"/>
    <lineage>
        <taxon>Archaea</taxon>
        <taxon>Thermoproteota</taxon>
        <taxon>Thermoprotei</taxon>
        <taxon>Desulfurococcales</taxon>
        <taxon>Desulfurococcaceae</taxon>
        <taxon>Aeropyrum</taxon>
    </lineage>
</organism>
<proteinExistence type="predicted"/>
<dbReference type="eggNOG" id="arCOG04291">
    <property type="taxonomic scope" value="Archaea"/>
</dbReference>